<feature type="region of interest" description="Disordered" evidence="6">
    <location>
        <begin position="1"/>
        <end position="171"/>
    </location>
</feature>
<evidence type="ECO:0000256" key="5">
    <source>
        <dbReference type="ARBA" id="ARBA00023136"/>
    </source>
</evidence>
<dbReference type="SUPFAM" id="SSF103473">
    <property type="entry name" value="MFS general substrate transporter"/>
    <property type="match status" value="1"/>
</dbReference>
<evidence type="ECO:0000256" key="6">
    <source>
        <dbReference type="SAM" id="MobiDB-lite"/>
    </source>
</evidence>
<feature type="transmembrane region" description="Helical" evidence="7">
    <location>
        <begin position="344"/>
        <end position="362"/>
    </location>
</feature>
<name>A0A8H5SVZ7_FUSHE</name>
<feature type="transmembrane region" description="Helical" evidence="7">
    <location>
        <begin position="640"/>
        <end position="667"/>
    </location>
</feature>
<comment type="subcellular location">
    <subcellularLocation>
        <location evidence="1">Membrane</location>
        <topology evidence="1">Multi-pass membrane protein</topology>
    </subcellularLocation>
</comment>
<evidence type="ECO:0000256" key="2">
    <source>
        <dbReference type="ARBA" id="ARBA00022448"/>
    </source>
</evidence>
<protein>
    <submittedName>
        <fullName evidence="8">SUT1D-like sucrose transporter</fullName>
    </submittedName>
</protein>
<evidence type="ECO:0000256" key="3">
    <source>
        <dbReference type="ARBA" id="ARBA00022692"/>
    </source>
</evidence>
<evidence type="ECO:0000256" key="1">
    <source>
        <dbReference type="ARBA" id="ARBA00004141"/>
    </source>
</evidence>
<feature type="transmembrane region" description="Helical" evidence="7">
    <location>
        <begin position="687"/>
        <end position="708"/>
    </location>
</feature>
<dbReference type="OrthoDB" id="28755at2759"/>
<keyword evidence="2" id="KW-0813">Transport</keyword>
<reference evidence="8 9" key="1">
    <citation type="submission" date="2020-05" db="EMBL/GenBank/DDBJ databases">
        <title>Identification and distribution of gene clusters putatively required for synthesis of sphingolipid metabolism inhibitors in phylogenetically diverse species of the filamentous fungus Fusarium.</title>
        <authorList>
            <person name="Kim H.-S."/>
            <person name="Busman M."/>
            <person name="Brown D.W."/>
            <person name="Divon H."/>
            <person name="Uhlig S."/>
            <person name="Proctor R.H."/>
        </authorList>
    </citation>
    <scope>NUCLEOTIDE SEQUENCE [LARGE SCALE GENOMIC DNA]</scope>
    <source>
        <strain evidence="8 9">NRRL 20693</strain>
    </source>
</reference>
<dbReference type="PANTHER" id="PTHR19432">
    <property type="entry name" value="SUGAR TRANSPORTER"/>
    <property type="match status" value="1"/>
</dbReference>
<feature type="compositionally biased region" description="Polar residues" evidence="6">
    <location>
        <begin position="51"/>
        <end position="60"/>
    </location>
</feature>
<sequence length="739" mass="80335">MPATSSPEKQAVDREYPQPQPHHHRHQELDLSQYNSHNHNYNRNEAGPKSQLHTRNQLNRGSRPHSQHSSSYSDPHSSTRLAVPLASGARSISPASSVSPVPTPSITPSVSAVSVNALSSSRDPSPPIQTPSSTSAEAHGSHPQRDSHDRDSSNRDSRDSYTYAPPGQTPAIMATWSGQPAIRGSSEAVRMILLSFVTIGITFTWGIEMTYCTPYLLNLGLTKSNTSLVWIAGPLSGLVVQPVVGVIADESKSKWGRRRPLMVVGSVVVAISLLILGFTRELVGLFVTDDEAAKRPTIVVAVLAIYVVDFAINAVMSCSKSLIVDTLPIEKQQSGAAWSSRMSSIGHILAYGAGAIDLVKLFGTMLGDTQFKQLTVIATVVLLSTAALTCWAVSERVLITSKPTKHQGRFKVFRQIWSTLLNLPPRIQAICWAQFWSWIGWFPFLFYSTTWVGETYFRYDVPADARKSEDTLGAIGRIGSTALVMYSVITFAGAWILPMFVQSPEDNAFTHRPPQAIAGFLTRFSKVKPDLLTAWMIGHIMFAAAMSMAPFATSFRFATVLVCLCGIPWTLAMWAPSAFLGVEVNKLGGGAGADGTYRRISDEPDIELSEVSHDDAPLHLDHGSEVDLPSTASTGELSGIYFGILNIYTTLPQFVGTFISTIVFSILEPGKSPELAGDTEKQPDPDGPNAIAVCLFIGAISSLVAAYVTRKLKVMPSNDRCRKGYSQQLRYRQHLGAAS</sequence>
<feature type="transmembrane region" description="Helical" evidence="7">
    <location>
        <begin position="374"/>
        <end position="393"/>
    </location>
</feature>
<feature type="transmembrane region" description="Helical" evidence="7">
    <location>
        <begin position="474"/>
        <end position="497"/>
    </location>
</feature>
<dbReference type="AlphaFoldDB" id="A0A8H5SVZ7"/>
<dbReference type="EMBL" id="JAAGWQ010000186">
    <property type="protein sequence ID" value="KAF5660985.1"/>
    <property type="molecule type" value="Genomic_DNA"/>
</dbReference>
<feature type="compositionally biased region" description="Low complexity" evidence="6">
    <location>
        <begin position="91"/>
        <end position="121"/>
    </location>
</feature>
<evidence type="ECO:0000313" key="9">
    <source>
        <dbReference type="Proteomes" id="UP000567885"/>
    </source>
</evidence>
<evidence type="ECO:0000256" key="7">
    <source>
        <dbReference type="SAM" id="Phobius"/>
    </source>
</evidence>
<keyword evidence="3 7" id="KW-0812">Transmembrane</keyword>
<dbReference type="GO" id="GO:0005886">
    <property type="term" value="C:plasma membrane"/>
    <property type="evidence" value="ECO:0007669"/>
    <property type="project" value="TreeGrafter"/>
</dbReference>
<comment type="caution">
    <text evidence="8">The sequence shown here is derived from an EMBL/GenBank/DDBJ whole genome shotgun (WGS) entry which is preliminary data.</text>
</comment>
<organism evidence="8 9">
    <name type="scientific">Fusarium heterosporum</name>
    <dbReference type="NCBI Taxonomy" id="42747"/>
    <lineage>
        <taxon>Eukaryota</taxon>
        <taxon>Fungi</taxon>
        <taxon>Dikarya</taxon>
        <taxon>Ascomycota</taxon>
        <taxon>Pezizomycotina</taxon>
        <taxon>Sordariomycetes</taxon>
        <taxon>Hypocreomycetidae</taxon>
        <taxon>Hypocreales</taxon>
        <taxon>Nectriaceae</taxon>
        <taxon>Fusarium</taxon>
        <taxon>Fusarium heterosporum species complex</taxon>
    </lineage>
</organism>
<dbReference type="Pfam" id="PF13347">
    <property type="entry name" value="MFS_2"/>
    <property type="match status" value="1"/>
</dbReference>
<keyword evidence="4 7" id="KW-1133">Transmembrane helix</keyword>
<dbReference type="InterPro" id="IPR036259">
    <property type="entry name" value="MFS_trans_sf"/>
</dbReference>
<feature type="transmembrane region" description="Helical" evidence="7">
    <location>
        <begin position="188"/>
        <end position="207"/>
    </location>
</feature>
<accession>A0A8H5SVZ7</accession>
<feature type="compositionally biased region" description="Basic and acidic residues" evidence="6">
    <location>
        <begin position="139"/>
        <end position="159"/>
    </location>
</feature>
<gene>
    <name evidence="8" type="ORF">FHETE_8650</name>
</gene>
<feature type="transmembrane region" description="Helical" evidence="7">
    <location>
        <begin position="557"/>
        <end position="576"/>
    </location>
</feature>
<proteinExistence type="predicted"/>
<feature type="compositionally biased region" description="Low complexity" evidence="6">
    <location>
        <begin position="67"/>
        <end position="78"/>
    </location>
</feature>
<keyword evidence="9" id="KW-1185">Reference proteome</keyword>
<feature type="transmembrane region" description="Helical" evidence="7">
    <location>
        <begin position="298"/>
        <end position="323"/>
    </location>
</feature>
<keyword evidence="5 7" id="KW-0472">Membrane</keyword>
<evidence type="ECO:0000313" key="8">
    <source>
        <dbReference type="EMBL" id="KAF5660985.1"/>
    </source>
</evidence>
<feature type="compositionally biased region" description="Polar residues" evidence="6">
    <location>
        <begin position="30"/>
        <end position="43"/>
    </location>
</feature>
<feature type="transmembrane region" description="Helical" evidence="7">
    <location>
        <begin position="227"/>
        <end position="248"/>
    </location>
</feature>
<dbReference type="PANTHER" id="PTHR19432:SF76">
    <property type="entry name" value="TRANSPORTER, PUTATIVE (EUROFUNG)-RELATED"/>
    <property type="match status" value="1"/>
</dbReference>
<dbReference type="Gene3D" id="1.20.1250.20">
    <property type="entry name" value="MFS general substrate transporter like domains"/>
    <property type="match status" value="1"/>
</dbReference>
<dbReference type="Proteomes" id="UP000567885">
    <property type="component" value="Unassembled WGS sequence"/>
</dbReference>
<feature type="transmembrane region" description="Helical" evidence="7">
    <location>
        <begin position="531"/>
        <end position="551"/>
    </location>
</feature>
<evidence type="ECO:0000256" key="4">
    <source>
        <dbReference type="ARBA" id="ARBA00022989"/>
    </source>
</evidence>
<feature type="transmembrane region" description="Helical" evidence="7">
    <location>
        <begin position="260"/>
        <end position="278"/>
    </location>
</feature>
<dbReference type="GO" id="GO:0008506">
    <property type="term" value="F:sucrose:proton symporter activity"/>
    <property type="evidence" value="ECO:0007669"/>
    <property type="project" value="TreeGrafter"/>
</dbReference>